<name>A0A2C9DTA7_9POXV</name>
<dbReference type="Proteomes" id="UP000318205">
    <property type="component" value="Segment"/>
</dbReference>
<reference evidence="4 5" key="1">
    <citation type="journal article" date="2017" name="Sci. Rep.">
        <title>Molecular and microscopic characterization of a novel Eastern grey kangaroopox virus genome directly from a clinical sample.</title>
        <authorList>
            <person name="Sarker S."/>
            <person name="Roberts H.K."/>
            <person name="Tidd N."/>
            <person name="Ault S."/>
            <person name="Ladmore G."/>
            <person name="Peters A."/>
            <person name="Forwood J.K."/>
            <person name="Helbig K."/>
            <person name="Raidal S.R."/>
        </authorList>
    </citation>
    <scope>NUCLEOTIDE SEQUENCE [LARGE SCALE GENOMIC DNA]</scope>
    <source>
        <strain evidence="4 5">NSW</strain>
    </source>
</reference>
<keyword evidence="3" id="KW-0430">Lectin</keyword>
<evidence type="ECO:0000256" key="1">
    <source>
        <dbReference type="SAM" id="Phobius"/>
    </source>
</evidence>
<feature type="domain" description="C-type lectin" evidence="2">
    <location>
        <begin position="60"/>
        <end position="171"/>
    </location>
</feature>
<dbReference type="InterPro" id="IPR016187">
    <property type="entry name" value="CTDL_fold"/>
</dbReference>
<proteinExistence type="predicted"/>
<keyword evidence="6" id="KW-1185">Reference proteome</keyword>
<dbReference type="Pfam" id="PF00059">
    <property type="entry name" value="Lectin_C"/>
    <property type="match status" value="1"/>
</dbReference>
<sequence>MNLQTRKKRNRVCAAIFHFFFSVSFLSLLGHFAFSFLNRSLDRRGNVCGNSLDRSRWMTFKWRCYFLTEMLTFDAARVACNSHGTSLMDVFSHGRLDSRDVMVIFGVRASWVNVRYNGSEWLHGELEEAVDETEKKHLPPKREYHTKRCGYMDNGVVKETSCTKTQRALCVKSLD</sequence>
<dbReference type="Gene3D" id="3.10.100.10">
    <property type="entry name" value="Mannose-Binding Protein A, subunit A"/>
    <property type="match status" value="1"/>
</dbReference>
<evidence type="ECO:0000313" key="4">
    <source>
        <dbReference type="EMBL" id="ATX75147.1"/>
    </source>
</evidence>
<dbReference type="EMBL" id="MF661791">
    <property type="protein sequence ID" value="ATX75147.1"/>
    <property type="molecule type" value="Genomic_DNA"/>
</dbReference>
<dbReference type="PROSITE" id="PS50041">
    <property type="entry name" value="C_TYPE_LECTIN_2"/>
    <property type="match status" value="1"/>
</dbReference>
<keyword evidence="1" id="KW-1133">Transmembrane helix</keyword>
<dbReference type="InterPro" id="IPR016186">
    <property type="entry name" value="C-type_lectin-like/link_sf"/>
</dbReference>
<keyword evidence="1" id="KW-0472">Membrane</keyword>
<gene>
    <name evidence="4" type="ORF">EKPV-NSW-ORF160</name>
</gene>
<evidence type="ECO:0000313" key="3">
    <source>
        <dbReference type="EMBL" id="ATI21240.1"/>
    </source>
</evidence>
<evidence type="ECO:0000313" key="5">
    <source>
        <dbReference type="Proteomes" id="UP000318014"/>
    </source>
</evidence>
<reference evidence="3 6" key="2">
    <citation type="journal article" date="2017" name="Virus Res.">
        <title>Complete genomic characterisation of two novel poxviruses (WKPV and EKPV) from western and eastern grey kangaroos.</title>
        <authorList>
            <person name="Bennett M."/>
            <person name="Tu S.L."/>
            <person name="Upton C."/>
            <person name="McArtor C."/>
            <person name="Gillett A."/>
            <person name="Laird T."/>
            <person name="O'Dea M."/>
        </authorList>
    </citation>
    <scope>NUCLEOTIDE SEQUENCE [LARGE SCALE GENOMIC DNA]</scope>
    <source>
        <strain evidence="3">Sunshine Coast</strain>
    </source>
</reference>
<dbReference type="Proteomes" id="UP000318014">
    <property type="component" value="Genome"/>
</dbReference>
<reference evidence="4" key="3">
    <citation type="submission" date="2018-08" db="EMBL/GenBank/DDBJ databases">
        <authorList>
            <person name="Ferrada E.E."/>
            <person name="Latorre B.A."/>
        </authorList>
    </citation>
    <scope>NUCLEOTIDE SEQUENCE</scope>
    <source>
        <strain evidence="4">NSW</strain>
    </source>
</reference>
<evidence type="ECO:0000313" key="6">
    <source>
        <dbReference type="Proteomes" id="UP000318205"/>
    </source>
</evidence>
<dbReference type="InterPro" id="IPR001304">
    <property type="entry name" value="C-type_lectin-like"/>
</dbReference>
<evidence type="ECO:0000259" key="2">
    <source>
        <dbReference type="PROSITE" id="PS50041"/>
    </source>
</evidence>
<feature type="transmembrane region" description="Helical" evidence="1">
    <location>
        <begin position="12"/>
        <end position="34"/>
    </location>
</feature>
<dbReference type="GO" id="GO:0030246">
    <property type="term" value="F:carbohydrate binding"/>
    <property type="evidence" value="ECO:0007669"/>
    <property type="project" value="UniProtKB-KW"/>
</dbReference>
<accession>A0A2C9DTA7</accession>
<organism evidence="3 6">
    <name type="scientific">Eastern grey kangaroopox virus</name>
    <dbReference type="NCBI Taxonomy" id="2042482"/>
    <lineage>
        <taxon>Viruses</taxon>
        <taxon>Varidnaviria</taxon>
        <taxon>Bamfordvirae</taxon>
        <taxon>Nucleocytoviricota</taxon>
        <taxon>Pokkesviricetes</taxon>
        <taxon>Chitovirales</taxon>
        <taxon>Poxviridae</taxon>
        <taxon>Chordopoxvirinae</taxon>
        <taxon>Macropopoxvirus</taxon>
        <taxon>Macropopoxvirus mgiganteuspox</taxon>
        <taxon>Eastern kangaroopox virus</taxon>
    </lineage>
</organism>
<dbReference type="SUPFAM" id="SSF56436">
    <property type="entry name" value="C-type lectin-like"/>
    <property type="match status" value="1"/>
</dbReference>
<dbReference type="EMBL" id="MF467281">
    <property type="protein sequence ID" value="ATI21240.1"/>
    <property type="molecule type" value="Genomic_DNA"/>
</dbReference>
<protein>
    <submittedName>
        <fullName evidence="3">C-type lectin-like IEV/EEV glycoprotein</fullName>
    </submittedName>
</protein>
<keyword evidence="1" id="KW-0812">Transmembrane</keyword>